<keyword evidence="2" id="KW-0812">Transmembrane</keyword>
<evidence type="ECO:0000259" key="4">
    <source>
        <dbReference type="Pfam" id="PF04536"/>
    </source>
</evidence>
<evidence type="ECO:0000256" key="1">
    <source>
        <dbReference type="SAM" id="MobiDB-lite"/>
    </source>
</evidence>
<feature type="chain" id="PRO_5037687672" description="TPM domain-containing protein" evidence="3">
    <location>
        <begin position="26"/>
        <end position="677"/>
    </location>
</feature>
<evidence type="ECO:0000313" key="5">
    <source>
        <dbReference type="EMBL" id="GIF21516.1"/>
    </source>
</evidence>
<feature type="domain" description="TPM" evidence="4">
    <location>
        <begin position="35"/>
        <end position="148"/>
    </location>
</feature>
<organism evidence="5 6">
    <name type="scientific">Paractinoplanes tereljensis</name>
    <dbReference type="NCBI Taxonomy" id="571912"/>
    <lineage>
        <taxon>Bacteria</taxon>
        <taxon>Bacillati</taxon>
        <taxon>Actinomycetota</taxon>
        <taxon>Actinomycetes</taxon>
        <taxon>Micromonosporales</taxon>
        <taxon>Micromonosporaceae</taxon>
        <taxon>Paractinoplanes</taxon>
    </lineage>
</organism>
<evidence type="ECO:0000256" key="3">
    <source>
        <dbReference type="SAM" id="SignalP"/>
    </source>
</evidence>
<evidence type="ECO:0000256" key="2">
    <source>
        <dbReference type="SAM" id="Phobius"/>
    </source>
</evidence>
<comment type="caution">
    <text evidence="5">The sequence shown here is derived from an EMBL/GenBank/DDBJ whole genome shotgun (WGS) entry which is preliminary data.</text>
</comment>
<dbReference type="AlphaFoldDB" id="A0A919TTB9"/>
<reference evidence="5" key="1">
    <citation type="submission" date="2021-01" db="EMBL/GenBank/DDBJ databases">
        <title>Whole genome shotgun sequence of Actinoplanes tereljensis NBRC 105297.</title>
        <authorList>
            <person name="Komaki H."/>
            <person name="Tamura T."/>
        </authorList>
    </citation>
    <scope>NUCLEOTIDE SEQUENCE</scope>
    <source>
        <strain evidence="5">NBRC 105297</strain>
    </source>
</reference>
<dbReference type="Proteomes" id="UP000623608">
    <property type="component" value="Unassembled WGS sequence"/>
</dbReference>
<proteinExistence type="predicted"/>
<accession>A0A919TTB9</accession>
<dbReference type="EMBL" id="BOMY01000030">
    <property type="protein sequence ID" value="GIF21516.1"/>
    <property type="molecule type" value="Genomic_DNA"/>
</dbReference>
<keyword evidence="2" id="KW-0472">Membrane</keyword>
<gene>
    <name evidence="5" type="ORF">Ate02nite_42460</name>
</gene>
<dbReference type="Pfam" id="PF04536">
    <property type="entry name" value="TPM_phosphatase"/>
    <property type="match status" value="1"/>
</dbReference>
<keyword evidence="6" id="KW-1185">Reference proteome</keyword>
<dbReference type="RefSeq" id="WP_275422937.1">
    <property type="nucleotide sequence ID" value="NZ_BOMY01000030.1"/>
</dbReference>
<feature type="region of interest" description="Disordered" evidence="1">
    <location>
        <begin position="635"/>
        <end position="677"/>
    </location>
</feature>
<keyword evidence="3" id="KW-0732">Signal</keyword>
<feature type="signal peptide" evidence="3">
    <location>
        <begin position="1"/>
        <end position="25"/>
    </location>
</feature>
<feature type="compositionally biased region" description="Gly residues" evidence="1">
    <location>
        <begin position="636"/>
        <end position="677"/>
    </location>
</feature>
<keyword evidence="2" id="KW-1133">Transmembrane helix</keyword>
<feature type="region of interest" description="Disordered" evidence="1">
    <location>
        <begin position="371"/>
        <end position="392"/>
    </location>
</feature>
<name>A0A919TTB9_9ACTN</name>
<dbReference type="InterPro" id="IPR007621">
    <property type="entry name" value="TPM_dom"/>
</dbReference>
<feature type="transmembrane region" description="Helical" evidence="2">
    <location>
        <begin position="158"/>
        <end position="178"/>
    </location>
</feature>
<dbReference type="Gene3D" id="3.10.310.50">
    <property type="match status" value="1"/>
</dbReference>
<protein>
    <recommendedName>
        <fullName evidence="4">TPM domain-containing protein</fullName>
    </recommendedName>
</protein>
<evidence type="ECO:0000313" key="6">
    <source>
        <dbReference type="Proteomes" id="UP000623608"/>
    </source>
</evidence>
<sequence length="677" mass="68390">MTRISRFAALLVLAAGLLLPGVAWAQAPERLAGQVTDQAGVLEDRAAVDDALGKLQADTGIQLFVVLVDSFDGTPAQDWTDETARLSDLGDRDALLAVATGDRAYAYSFPDDSRLTDSELSDVAANDIEPALAKSDWSAAVIAAAQGYHKAAGAGSSLTWVVVLILLVIVVALGWVFVRRRRAARSTAPAPAQPARPSLAELTDQANALLIELDDDLRASERELELAAGQYGAAAAGPFRAALDASRQDVAEAFRLRMTLDEVPAPDEATRRRTLAQIIERCQAADARLDAESEAFDRLRDLEGHAAEVADELDRRRAALEAALPAATTTIQDLLARYAGSAVTAITANVDQARERLTFAASALTQARTDLAAAASPQAPETPSGDPAAVPGGDRAEAALAVRAAEQAVDQADQLIAAVNRAATDLPAARVAADALIAEVTAEIAAARAVLNGGGTVPAGLAAAVSGGEQAVAEVRAGLAAAQPDPVAAVARLQAADAALDDALDAARDTAERDARARSLLAQALPVARGEVAAANDFITTRRGAVDAGARASLSEAQRHLALAESLAASNPGAALTEAQQAQQLAASAGRVARTDVQSWGGGGGGGYGRPGGGFDAGSFAGAVLGGILSGAARSGHGGGGGSWGGGGFGGSASRGRRTGGGGGGVGGGRRGGGGRF</sequence>